<dbReference type="Proteomes" id="UP000323567">
    <property type="component" value="Unassembled WGS sequence"/>
</dbReference>
<organism evidence="1 2">
    <name type="scientific">Alistipes shahii</name>
    <dbReference type="NCBI Taxonomy" id="328814"/>
    <lineage>
        <taxon>Bacteria</taxon>
        <taxon>Pseudomonadati</taxon>
        <taxon>Bacteroidota</taxon>
        <taxon>Bacteroidia</taxon>
        <taxon>Bacteroidales</taxon>
        <taxon>Rikenellaceae</taxon>
        <taxon>Alistipes</taxon>
    </lineage>
</organism>
<accession>A0A5B3G8I9</accession>
<protein>
    <submittedName>
        <fullName evidence="1">Uncharacterized protein</fullName>
    </submittedName>
</protein>
<dbReference type="AlphaFoldDB" id="A0A5B3G8I9"/>
<proteinExistence type="predicted"/>
<reference evidence="1 2" key="1">
    <citation type="journal article" date="2019" name="Nat. Med.">
        <title>A library of human gut bacterial isolates paired with longitudinal multiomics data enables mechanistic microbiome research.</title>
        <authorList>
            <person name="Poyet M."/>
            <person name="Groussin M."/>
            <person name="Gibbons S.M."/>
            <person name="Avila-Pacheco J."/>
            <person name="Jiang X."/>
            <person name="Kearney S.M."/>
            <person name="Perrotta A.R."/>
            <person name="Berdy B."/>
            <person name="Zhao S."/>
            <person name="Lieberman T.D."/>
            <person name="Swanson P.K."/>
            <person name="Smith M."/>
            <person name="Roesemann S."/>
            <person name="Alexander J.E."/>
            <person name="Rich S.A."/>
            <person name="Livny J."/>
            <person name="Vlamakis H."/>
            <person name="Clish C."/>
            <person name="Bullock K."/>
            <person name="Deik A."/>
            <person name="Scott J."/>
            <person name="Pierce K.A."/>
            <person name="Xavier R.J."/>
            <person name="Alm E.J."/>
        </authorList>
    </citation>
    <scope>NUCLEOTIDE SEQUENCE [LARGE SCALE GENOMIC DNA]</scope>
    <source>
        <strain evidence="1 2">BIOML-A2</strain>
    </source>
</reference>
<name>A0A5B3G8I9_9BACT</name>
<evidence type="ECO:0000313" key="2">
    <source>
        <dbReference type="Proteomes" id="UP000323567"/>
    </source>
</evidence>
<dbReference type="RefSeq" id="WP_149887426.1">
    <property type="nucleotide sequence ID" value="NZ_CAUEJE010000013.1"/>
</dbReference>
<sequence length="70" mass="8079">MPTRPEHLGRHYDKRSISNFGVHCDIGCEYRISYRVGVSYTFYASSCRLPGIQSPTRTRTGVNGGRRFYF</sequence>
<gene>
    <name evidence="1" type="ORF">F2Y13_08960</name>
</gene>
<evidence type="ECO:0000313" key="1">
    <source>
        <dbReference type="EMBL" id="KAA2369904.1"/>
    </source>
</evidence>
<dbReference type="EMBL" id="VVXK01000011">
    <property type="protein sequence ID" value="KAA2369904.1"/>
    <property type="molecule type" value="Genomic_DNA"/>
</dbReference>
<comment type="caution">
    <text evidence="1">The sequence shown here is derived from an EMBL/GenBank/DDBJ whole genome shotgun (WGS) entry which is preliminary data.</text>
</comment>